<evidence type="ECO:0000256" key="1">
    <source>
        <dbReference type="SAM" id="Coils"/>
    </source>
</evidence>
<evidence type="ECO:0000313" key="3">
    <source>
        <dbReference type="EMBL" id="RDX61189.1"/>
    </source>
</evidence>
<organism evidence="3 4">
    <name type="scientific">Mucuna pruriens</name>
    <name type="common">Velvet bean</name>
    <name type="synonym">Dolichos pruriens</name>
    <dbReference type="NCBI Taxonomy" id="157652"/>
    <lineage>
        <taxon>Eukaryota</taxon>
        <taxon>Viridiplantae</taxon>
        <taxon>Streptophyta</taxon>
        <taxon>Embryophyta</taxon>
        <taxon>Tracheophyta</taxon>
        <taxon>Spermatophyta</taxon>
        <taxon>Magnoliopsida</taxon>
        <taxon>eudicotyledons</taxon>
        <taxon>Gunneridae</taxon>
        <taxon>Pentapetalae</taxon>
        <taxon>rosids</taxon>
        <taxon>fabids</taxon>
        <taxon>Fabales</taxon>
        <taxon>Fabaceae</taxon>
        <taxon>Papilionoideae</taxon>
        <taxon>50 kb inversion clade</taxon>
        <taxon>NPAAA clade</taxon>
        <taxon>indigoferoid/millettioid clade</taxon>
        <taxon>Phaseoleae</taxon>
        <taxon>Mucuna</taxon>
    </lineage>
</organism>
<comment type="caution">
    <text evidence="3">The sequence shown here is derived from an EMBL/GenBank/DDBJ whole genome shotgun (WGS) entry which is preliminary data.</text>
</comment>
<feature type="coiled-coil region" evidence="1">
    <location>
        <begin position="213"/>
        <end position="240"/>
    </location>
</feature>
<accession>A0A371E585</accession>
<proteinExistence type="predicted"/>
<evidence type="ECO:0000256" key="2">
    <source>
        <dbReference type="SAM" id="Phobius"/>
    </source>
</evidence>
<sequence>MESAICLRYCPFPYGYSKGFEGTRPSRFHLRLNHATPLCVPQFSTSRRSPDTRSFSHANCMLERFSDPSENEASGNKILRGVTGASLVLACVVGLFSFSAKMNPKFATAYAQSYPFSNTNQGRVVIESLLRIKTDAAKLSSNWKQISSKFGDKEPDKASIVNLKLFAISQSESLEGRNALNMLKKQYGLSYTNNWEEAYRNLGVALIEVYIVQGNFEEARKTLNEQIDKLLKENDKESTQKVSEFHP</sequence>
<keyword evidence="1" id="KW-0175">Coiled coil</keyword>
<dbReference type="AlphaFoldDB" id="A0A371E585"/>
<feature type="non-terminal residue" evidence="3">
    <location>
        <position position="1"/>
    </location>
</feature>
<dbReference type="EMBL" id="QJKJ01016296">
    <property type="protein sequence ID" value="RDX61189.1"/>
    <property type="molecule type" value="Genomic_DNA"/>
</dbReference>
<dbReference type="PANTHER" id="PTHR36350">
    <property type="entry name" value="TRANSMEMBRANE PROTEIN"/>
    <property type="match status" value="1"/>
</dbReference>
<keyword evidence="4" id="KW-1185">Reference proteome</keyword>
<protein>
    <submittedName>
        <fullName evidence="3">Uncharacterized protein</fullName>
    </submittedName>
</protein>
<name>A0A371E585_MUCPR</name>
<dbReference type="Proteomes" id="UP000257109">
    <property type="component" value="Unassembled WGS sequence"/>
</dbReference>
<evidence type="ECO:0000313" key="4">
    <source>
        <dbReference type="Proteomes" id="UP000257109"/>
    </source>
</evidence>
<dbReference type="OrthoDB" id="1398107at2759"/>
<gene>
    <name evidence="3" type="ORF">CR513_60605</name>
</gene>
<reference evidence="3" key="1">
    <citation type="submission" date="2018-05" db="EMBL/GenBank/DDBJ databases">
        <title>Draft genome of Mucuna pruriens seed.</title>
        <authorList>
            <person name="Nnadi N.E."/>
            <person name="Vos R."/>
            <person name="Hasami M.H."/>
            <person name="Devisetty U.K."/>
            <person name="Aguiy J.C."/>
        </authorList>
    </citation>
    <scope>NUCLEOTIDE SEQUENCE [LARGE SCALE GENOMIC DNA]</scope>
    <source>
        <strain evidence="3">JCA_2017</strain>
    </source>
</reference>
<keyword evidence="2" id="KW-0472">Membrane</keyword>
<keyword evidence="2" id="KW-1133">Transmembrane helix</keyword>
<dbReference type="PANTHER" id="PTHR36350:SF2">
    <property type="entry name" value="PROTEIN, PUTATIVE-RELATED"/>
    <property type="match status" value="1"/>
</dbReference>
<feature type="transmembrane region" description="Helical" evidence="2">
    <location>
        <begin position="78"/>
        <end position="98"/>
    </location>
</feature>
<keyword evidence="2" id="KW-0812">Transmembrane</keyword>